<feature type="region of interest" description="Disordered" evidence="3">
    <location>
        <begin position="359"/>
        <end position="382"/>
    </location>
</feature>
<dbReference type="EMBL" id="CM007893">
    <property type="protein sequence ID" value="OTG27727.1"/>
    <property type="molecule type" value="Genomic_DNA"/>
</dbReference>
<feature type="region of interest" description="Disordered" evidence="3">
    <location>
        <begin position="57"/>
        <end position="93"/>
    </location>
</feature>
<dbReference type="FunCoup" id="A0A251UWG8">
    <property type="interactions" value="1701"/>
</dbReference>
<keyword evidence="7" id="KW-1185">Reference proteome</keyword>
<evidence type="ECO:0000313" key="5">
    <source>
        <dbReference type="EMBL" id="KAF5757036.1"/>
    </source>
</evidence>
<gene>
    <name evidence="6" type="ORF">HannXRQ_Chr04g0103161</name>
    <name evidence="5" type="ORF">HanXRQr2_Chr17g0821911</name>
</gene>
<comment type="similarity">
    <text evidence="1">Belongs to the remorin family.</text>
</comment>
<evidence type="ECO:0000256" key="3">
    <source>
        <dbReference type="SAM" id="MobiDB-lite"/>
    </source>
</evidence>
<dbReference type="Proteomes" id="UP000215914">
    <property type="component" value="Chromosome 4"/>
</dbReference>
<organism evidence="6 7">
    <name type="scientific">Helianthus annuus</name>
    <name type="common">Common sunflower</name>
    <dbReference type="NCBI Taxonomy" id="4232"/>
    <lineage>
        <taxon>Eukaryota</taxon>
        <taxon>Viridiplantae</taxon>
        <taxon>Streptophyta</taxon>
        <taxon>Embryophyta</taxon>
        <taxon>Tracheophyta</taxon>
        <taxon>Spermatophyta</taxon>
        <taxon>Magnoliopsida</taxon>
        <taxon>eudicotyledons</taxon>
        <taxon>Gunneridae</taxon>
        <taxon>Pentapetalae</taxon>
        <taxon>asterids</taxon>
        <taxon>campanulids</taxon>
        <taxon>Asterales</taxon>
        <taxon>Asteraceae</taxon>
        <taxon>Asteroideae</taxon>
        <taxon>Heliantheae alliance</taxon>
        <taxon>Heliantheae</taxon>
        <taxon>Helianthus</taxon>
    </lineage>
</organism>
<proteinExistence type="inferred from homology"/>
<name>A0A251UWG8_HELAN</name>
<dbReference type="InParanoid" id="A0A251UWG8"/>
<keyword evidence="2" id="KW-0175">Coiled coil</keyword>
<feature type="compositionally biased region" description="Low complexity" evidence="3">
    <location>
        <begin position="370"/>
        <end position="382"/>
    </location>
</feature>
<feature type="region of interest" description="Disordered" evidence="3">
    <location>
        <begin position="1"/>
        <end position="30"/>
    </location>
</feature>
<evidence type="ECO:0000313" key="7">
    <source>
        <dbReference type="Proteomes" id="UP000215914"/>
    </source>
</evidence>
<evidence type="ECO:0000256" key="2">
    <source>
        <dbReference type="SAM" id="Coils"/>
    </source>
</evidence>
<feature type="domain" description="Remorin C-terminal" evidence="4">
    <location>
        <begin position="435"/>
        <end position="528"/>
    </location>
</feature>
<dbReference type="STRING" id="4232.A0A251UWG8"/>
<reference evidence="5 7" key="1">
    <citation type="journal article" date="2017" name="Nature">
        <title>The sunflower genome provides insights into oil metabolism, flowering and Asterid evolution.</title>
        <authorList>
            <person name="Badouin H."/>
            <person name="Gouzy J."/>
            <person name="Grassa C.J."/>
            <person name="Murat F."/>
            <person name="Staton S.E."/>
            <person name="Cottret L."/>
            <person name="Lelandais-Briere C."/>
            <person name="Owens G.L."/>
            <person name="Carrere S."/>
            <person name="Mayjonade B."/>
            <person name="Legrand L."/>
            <person name="Gill N."/>
            <person name="Kane N.C."/>
            <person name="Bowers J.E."/>
            <person name="Hubner S."/>
            <person name="Bellec A."/>
            <person name="Berard A."/>
            <person name="Berges H."/>
            <person name="Blanchet N."/>
            <person name="Boniface M.C."/>
            <person name="Brunel D."/>
            <person name="Catrice O."/>
            <person name="Chaidir N."/>
            <person name="Claudel C."/>
            <person name="Donnadieu C."/>
            <person name="Faraut T."/>
            <person name="Fievet G."/>
            <person name="Helmstetter N."/>
            <person name="King M."/>
            <person name="Knapp S.J."/>
            <person name="Lai Z."/>
            <person name="Le Paslier M.C."/>
            <person name="Lippi Y."/>
            <person name="Lorenzon L."/>
            <person name="Mandel J.R."/>
            <person name="Marage G."/>
            <person name="Marchand G."/>
            <person name="Marquand E."/>
            <person name="Bret-Mestries E."/>
            <person name="Morien E."/>
            <person name="Nambeesan S."/>
            <person name="Nguyen T."/>
            <person name="Pegot-Espagnet P."/>
            <person name="Pouilly N."/>
            <person name="Raftis F."/>
            <person name="Sallet E."/>
            <person name="Schiex T."/>
            <person name="Thomas J."/>
            <person name="Vandecasteele C."/>
            <person name="Vares D."/>
            <person name="Vear F."/>
            <person name="Vautrin S."/>
            <person name="Crespi M."/>
            <person name="Mangin B."/>
            <person name="Burke J.M."/>
            <person name="Salse J."/>
            <person name="Munos S."/>
            <person name="Vincourt P."/>
            <person name="Rieseberg L.H."/>
            <person name="Langlade N.B."/>
        </authorList>
    </citation>
    <scope>NUCLEOTIDE SEQUENCE [LARGE SCALE GENOMIC DNA]</scope>
    <source>
        <strain evidence="7">cv. SF193</strain>
        <tissue evidence="5">Leaves</tissue>
    </source>
</reference>
<reference evidence="5" key="3">
    <citation type="submission" date="2020-06" db="EMBL/GenBank/DDBJ databases">
        <title>Helianthus annuus Genome sequencing and assembly Release 2.</title>
        <authorList>
            <person name="Gouzy J."/>
            <person name="Langlade N."/>
            <person name="Munos S."/>
        </authorList>
    </citation>
    <scope>NUCLEOTIDE SEQUENCE</scope>
    <source>
        <tissue evidence="5">Leaves</tissue>
    </source>
</reference>
<evidence type="ECO:0000259" key="4">
    <source>
        <dbReference type="Pfam" id="PF03763"/>
    </source>
</evidence>
<feature type="compositionally biased region" description="Basic and acidic residues" evidence="3">
    <location>
        <begin position="1"/>
        <end position="11"/>
    </location>
</feature>
<protein>
    <submittedName>
        <fullName evidence="5 6">Remorin</fullName>
    </submittedName>
</protein>
<feature type="region of interest" description="Disordered" evidence="3">
    <location>
        <begin position="152"/>
        <end position="191"/>
    </location>
</feature>
<evidence type="ECO:0000256" key="1">
    <source>
        <dbReference type="ARBA" id="ARBA00005711"/>
    </source>
</evidence>
<feature type="compositionally biased region" description="Polar residues" evidence="3">
    <location>
        <begin position="155"/>
        <end position="174"/>
    </location>
</feature>
<evidence type="ECO:0000313" key="6">
    <source>
        <dbReference type="EMBL" id="OTG27727.1"/>
    </source>
</evidence>
<dbReference type="Gramene" id="mRNA:HanXRQr2_Chr17g0821911">
    <property type="protein sequence ID" value="mRNA:HanXRQr2_Chr17g0821911"/>
    <property type="gene ID" value="HanXRQr2_Chr17g0821911"/>
</dbReference>
<dbReference type="OrthoDB" id="648416at2759"/>
<feature type="coiled-coil region" evidence="2">
    <location>
        <begin position="464"/>
        <end position="506"/>
    </location>
</feature>
<feature type="region of interest" description="Disordered" evidence="3">
    <location>
        <begin position="244"/>
        <end position="265"/>
    </location>
</feature>
<dbReference type="InterPro" id="IPR005516">
    <property type="entry name" value="Remorin_C"/>
</dbReference>
<dbReference type="AlphaFoldDB" id="A0A251UWG8"/>
<feature type="compositionally biased region" description="Basic and acidic residues" evidence="3">
    <location>
        <begin position="70"/>
        <end position="81"/>
    </location>
</feature>
<dbReference type="PANTHER" id="PTHR31471:SF13">
    <property type="entry name" value="REMORIN FAMILY PROTEIN"/>
    <property type="match status" value="1"/>
</dbReference>
<accession>A0A251UWG8</accession>
<reference evidence="6" key="2">
    <citation type="submission" date="2017-02" db="EMBL/GenBank/DDBJ databases">
        <title>Sunflower complete genome.</title>
        <authorList>
            <person name="Langlade N."/>
            <person name="Munos S."/>
        </authorList>
    </citation>
    <scope>NUCLEOTIDE SEQUENCE [LARGE SCALE GENOMIC DNA]</scope>
    <source>
        <tissue evidence="6">Leaves</tissue>
    </source>
</reference>
<dbReference type="Pfam" id="PF03763">
    <property type="entry name" value="Remorin_C"/>
    <property type="match status" value="1"/>
</dbReference>
<dbReference type="PANTHER" id="PTHR31471">
    <property type="entry name" value="OS02G0116800 PROTEIN"/>
    <property type="match status" value="1"/>
</dbReference>
<dbReference type="EMBL" id="MNCJ02000332">
    <property type="protein sequence ID" value="KAF5757036.1"/>
    <property type="molecule type" value="Genomic_DNA"/>
</dbReference>
<sequence length="543" mass="59736">MPEFAFHDHPNRRLRSTYGGPTASDASPDSSIFTLFSSSASGSASIERCSSASDVLDHDSRLSDMLPHSSSERGSDPDPKRKSTVRNNGGPYLIGKKVDKVEAIKEYLDEETDAENQTVCSARSSFSYKDCEKRKLRSEILLRKSDRRRPASLDLNGQTMNVTSSSPRLGSTVKTSRRRGAFPSPGTPNYHLATVGVQKGWSSERVPLHTSTNRSTSMPYNNGKTLPSKWEDAERWIVSPVAADNGLKPSVQQQNRPKSKSGPLGPHDAACYSAYSPAVANFVTESPHLTGVNVDYNSLIQYQSGFENNGNFSSLMDHCIARSVSIHGCSELLGHSQLRITQDEKIGCSIDAATNVSRDVSRRDMATQMSPESSPCSSPRKSTSSSILAIYTQHVYSSKSDIRDVQVDDQVTLTPYTKKSSGQSSGKGSNIVVDWKDEGSEMIKSLSKVQREEAKITAWENLQKAKADAAIRKLEMKLEKKRSSSMDRIIHKLQSAQKKAHEMRELVSSNQPHQVAKSSHKTVSLIKTCNVRFLTGCFTCPAF</sequence>